<dbReference type="EMBL" id="JBHTMB010000364">
    <property type="protein sequence ID" value="MFD1238232.1"/>
    <property type="molecule type" value="Genomic_DNA"/>
</dbReference>
<organism evidence="1 2">
    <name type="scientific">Pseudonocardia benzenivorans</name>
    <dbReference type="NCBI Taxonomy" id="228005"/>
    <lineage>
        <taxon>Bacteria</taxon>
        <taxon>Bacillati</taxon>
        <taxon>Actinomycetota</taxon>
        <taxon>Actinomycetes</taxon>
        <taxon>Pseudonocardiales</taxon>
        <taxon>Pseudonocardiaceae</taxon>
        <taxon>Pseudonocardia</taxon>
    </lineage>
</organism>
<gene>
    <name evidence="1" type="ORF">ACFQ34_33570</name>
</gene>
<dbReference type="Proteomes" id="UP001597182">
    <property type="component" value="Unassembled WGS sequence"/>
</dbReference>
<comment type="caution">
    <text evidence="1">The sequence shown here is derived from an EMBL/GenBank/DDBJ whole genome shotgun (WGS) entry which is preliminary data.</text>
</comment>
<reference evidence="2" key="1">
    <citation type="journal article" date="2019" name="Int. J. Syst. Evol. Microbiol.">
        <title>The Global Catalogue of Microorganisms (GCM) 10K type strain sequencing project: providing services to taxonomists for standard genome sequencing and annotation.</title>
        <authorList>
            <consortium name="The Broad Institute Genomics Platform"/>
            <consortium name="The Broad Institute Genome Sequencing Center for Infectious Disease"/>
            <person name="Wu L."/>
            <person name="Ma J."/>
        </authorList>
    </citation>
    <scope>NUCLEOTIDE SEQUENCE [LARGE SCALE GENOMIC DNA]</scope>
    <source>
        <strain evidence="2">CCUG 49018</strain>
    </source>
</reference>
<feature type="non-terminal residue" evidence="1">
    <location>
        <position position="1"/>
    </location>
</feature>
<proteinExistence type="predicted"/>
<accession>A0ABW3VTQ0</accession>
<keyword evidence="2" id="KW-1185">Reference proteome</keyword>
<name>A0ABW3VTQ0_9PSEU</name>
<sequence>IGVGINFSSDAEVTSGNLRAEIAVFDRLASYISPLHRFYINEKLSSPDANPRRISFGKLNSSGVDVSSATVWYLCDASNNPMFVGTGANSGIKFEAGQISVVNGDGTVFGPIKATSFIPSSTEDSKTDIVDARALLNPRDAFRARAKAWKYKSDVEQYGDAAPTKFGPVTEDLPAELVYMTPKADGSGELEGSIDLVSMNGIMWARLNQLEDLEIRYVHGSVVLGQAGTLTWQKGSVHDIPIT</sequence>
<evidence type="ECO:0000313" key="1">
    <source>
        <dbReference type="EMBL" id="MFD1238232.1"/>
    </source>
</evidence>
<dbReference type="RefSeq" id="WP_379653448.1">
    <property type="nucleotide sequence ID" value="NZ_JBHTMB010000364.1"/>
</dbReference>
<evidence type="ECO:0000313" key="2">
    <source>
        <dbReference type="Proteomes" id="UP001597182"/>
    </source>
</evidence>
<protein>
    <submittedName>
        <fullName evidence="1">Uncharacterized protein</fullName>
    </submittedName>
</protein>
<feature type="non-terminal residue" evidence="1">
    <location>
        <position position="243"/>
    </location>
</feature>